<accession>A0A851GIA5</accession>
<gene>
    <name evidence="2" type="ORF">HW115_13600</name>
</gene>
<feature type="chain" id="PRO_5032626130" evidence="1">
    <location>
        <begin position="25"/>
        <end position="73"/>
    </location>
</feature>
<reference evidence="2 3" key="1">
    <citation type="submission" date="2020-07" db="EMBL/GenBank/DDBJ databases">
        <title>Roseicoccus Jingziensis gen. nov., sp. nov., isolated from coastal seawater.</title>
        <authorList>
            <person name="Feng X."/>
        </authorList>
    </citation>
    <scope>NUCLEOTIDE SEQUENCE [LARGE SCALE GENOMIC DNA]</scope>
    <source>
        <strain evidence="2 3">N1E253</strain>
    </source>
</reference>
<protein>
    <submittedName>
        <fullName evidence="2">Uncharacterized protein</fullName>
    </submittedName>
</protein>
<sequence>MMKSVQFQLLTAVSGLCLAVSADAASIITEVYDFNALTSGGVNLAGQMAGNPYLETWLLGMISHRGCQERRGT</sequence>
<comment type="caution">
    <text evidence="2">The sequence shown here is derived from an EMBL/GenBank/DDBJ whole genome shotgun (WGS) entry which is preliminary data.</text>
</comment>
<organism evidence="2 3">
    <name type="scientific">Oceaniferula marina</name>
    <dbReference type="NCBI Taxonomy" id="2748318"/>
    <lineage>
        <taxon>Bacteria</taxon>
        <taxon>Pseudomonadati</taxon>
        <taxon>Verrucomicrobiota</taxon>
        <taxon>Verrucomicrobiia</taxon>
        <taxon>Verrucomicrobiales</taxon>
        <taxon>Verrucomicrobiaceae</taxon>
        <taxon>Oceaniferula</taxon>
    </lineage>
</organism>
<keyword evidence="1" id="KW-0732">Signal</keyword>
<proteinExistence type="predicted"/>
<evidence type="ECO:0000256" key="1">
    <source>
        <dbReference type="SAM" id="SignalP"/>
    </source>
</evidence>
<dbReference type="EMBL" id="JACBAZ010000005">
    <property type="protein sequence ID" value="NWK56652.1"/>
    <property type="molecule type" value="Genomic_DNA"/>
</dbReference>
<evidence type="ECO:0000313" key="2">
    <source>
        <dbReference type="EMBL" id="NWK56652.1"/>
    </source>
</evidence>
<evidence type="ECO:0000313" key="3">
    <source>
        <dbReference type="Proteomes" id="UP000557872"/>
    </source>
</evidence>
<dbReference type="AlphaFoldDB" id="A0A851GIA5"/>
<name>A0A851GIA5_9BACT</name>
<dbReference type="RefSeq" id="WP_178933452.1">
    <property type="nucleotide sequence ID" value="NZ_JACBAZ010000005.1"/>
</dbReference>
<dbReference type="Proteomes" id="UP000557872">
    <property type="component" value="Unassembled WGS sequence"/>
</dbReference>
<feature type="signal peptide" evidence="1">
    <location>
        <begin position="1"/>
        <end position="24"/>
    </location>
</feature>
<keyword evidence="3" id="KW-1185">Reference proteome</keyword>